<dbReference type="InterPro" id="IPR036523">
    <property type="entry name" value="SurE-like_sf"/>
</dbReference>
<keyword evidence="7 9" id="KW-0547">Nucleotide-binding</keyword>
<dbReference type="Gene3D" id="3.40.1210.10">
    <property type="entry name" value="Survival protein SurE-like phosphatase/nucleotidase"/>
    <property type="match status" value="1"/>
</dbReference>
<comment type="caution">
    <text evidence="11">The sequence shown here is derived from an EMBL/GenBank/DDBJ whole genome shotgun (WGS) entry which is preliminary data.</text>
</comment>
<dbReference type="InterPro" id="IPR002828">
    <property type="entry name" value="SurE-like_Pase/nucleotidase"/>
</dbReference>
<dbReference type="GO" id="GO:0008253">
    <property type="term" value="F:5'-nucleotidase activity"/>
    <property type="evidence" value="ECO:0007669"/>
    <property type="project" value="UniProtKB-UniRule"/>
</dbReference>
<dbReference type="PANTHER" id="PTHR30457">
    <property type="entry name" value="5'-NUCLEOTIDASE SURE"/>
    <property type="match status" value="1"/>
</dbReference>
<keyword evidence="8 9" id="KW-0378">Hydrolase</keyword>
<dbReference type="Pfam" id="PF01975">
    <property type="entry name" value="SurE"/>
    <property type="match status" value="1"/>
</dbReference>
<dbReference type="GO" id="GO:0005737">
    <property type="term" value="C:cytoplasm"/>
    <property type="evidence" value="ECO:0007669"/>
    <property type="project" value="UniProtKB-SubCell"/>
</dbReference>
<dbReference type="GO" id="GO:0000166">
    <property type="term" value="F:nucleotide binding"/>
    <property type="evidence" value="ECO:0007669"/>
    <property type="project" value="UniProtKB-KW"/>
</dbReference>
<keyword evidence="6 9" id="KW-0479">Metal-binding</keyword>
<keyword evidence="12" id="KW-1185">Reference proteome</keyword>
<evidence type="ECO:0000256" key="7">
    <source>
        <dbReference type="ARBA" id="ARBA00022741"/>
    </source>
</evidence>
<comment type="cofactor">
    <cofactor evidence="2">
        <name>Mg(2+)</name>
        <dbReference type="ChEBI" id="CHEBI:18420"/>
    </cofactor>
</comment>
<evidence type="ECO:0000256" key="3">
    <source>
        <dbReference type="ARBA" id="ARBA00004496"/>
    </source>
</evidence>
<reference evidence="11 12" key="1">
    <citation type="submission" date="2019-08" db="EMBL/GenBank/DDBJ databases">
        <title>Genome of Luteibaculum oceani JCM 18817.</title>
        <authorList>
            <person name="Bowman J.P."/>
        </authorList>
    </citation>
    <scope>NUCLEOTIDE SEQUENCE [LARGE SCALE GENOMIC DNA]</scope>
    <source>
        <strain evidence="11 12">JCM 18817</strain>
    </source>
</reference>
<comment type="subcellular location">
    <subcellularLocation>
        <location evidence="3 9">Cytoplasm</location>
    </subcellularLocation>
</comment>
<evidence type="ECO:0000256" key="6">
    <source>
        <dbReference type="ARBA" id="ARBA00022723"/>
    </source>
</evidence>
<proteinExistence type="inferred from homology"/>
<evidence type="ECO:0000256" key="8">
    <source>
        <dbReference type="ARBA" id="ARBA00022801"/>
    </source>
</evidence>
<feature type="binding site" evidence="9">
    <location>
        <position position="12"/>
    </location>
    <ligand>
        <name>a divalent metal cation</name>
        <dbReference type="ChEBI" id="CHEBI:60240"/>
    </ligand>
</feature>
<dbReference type="NCBIfam" id="TIGR00087">
    <property type="entry name" value="surE"/>
    <property type="match status" value="1"/>
</dbReference>
<dbReference type="GO" id="GO:0004309">
    <property type="term" value="F:exopolyphosphatase activity"/>
    <property type="evidence" value="ECO:0007669"/>
    <property type="project" value="TreeGrafter"/>
</dbReference>
<protein>
    <recommendedName>
        <fullName evidence="9">5'-nucleotidase SurE</fullName>
        <ecNumber evidence="9">3.1.3.5</ecNumber>
    </recommendedName>
    <alternativeName>
        <fullName evidence="9">Nucleoside 5'-monophosphate phosphohydrolase</fullName>
    </alternativeName>
</protein>
<evidence type="ECO:0000313" key="12">
    <source>
        <dbReference type="Proteomes" id="UP000321168"/>
    </source>
</evidence>
<dbReference type="PANTHER" id="PTHR30457:SF12">
    <property type="entry name" value="5'_3'-NUCLEOTIDASE SURE"/>
    <property type="match status" value="1"/>
</dbReference>
<accession>A0A5C6VA35</accession>
<evidence type="ECO:0000256" key="5">
    <source>
        <dbReference type="ARBA" id="ARBA00022490"/>
    </source>
</evidence>
<feature type="binding site" evidence="9">
    <location>
        <position position="11"/>
    </location>
    <ligand>
        <name>a divalent metal cation</name>
        <dbReference type="ChEBI" id="CHEBI:60240"/>
    </ligand>
</feature>
<comment type="catalytic activity">
    <reaction evidence="1 9">
        <text>a ribonucleoside 5'-phosphate + H2O = a ribonucleoside + phosphate</text>
        <dbReference type="Rhea" id="RHEA:12484"/>
        <dbReference type="ChEBI" id="CHEBI:15377"/>
        <dbReference type="ChEBI" id="CHEBI:18254"/>
        <dbReference type="ChEBI" id="CHEBI:43474"/>
        <dbReference type="ChEBI" id="CHEBI:58043"/>
        <dbReference type="EC" id="3.1.3.5"/>
    </reaction>
</comment>
<dbReference type="FunFam" id="3.40.1210.10:FF:000001">
    <property type="entry name" value="5'/3'-nucleotidase SurE"/>
    <property type="match status" value="1"/>
</dbReference>
<dbReference type="GO" id="GO:0008254">
    <property type="term" value="F:3'-nucleotidase activity"/>
    <property type="evidence" value="ECO:0007669"/>
    <property type="project" value="TreeGrafter"/>
</dbReference>
<evidence type="ECO:0000256" key="1">
    <source>
        <dbReference type="ARBA" id="ARBA00000815"/>
    </source>
</evidence>
<dbReference type="NCBIfam" id="NF001490">
    <property type="entry name" value="PRK00346.1-4"/>
    <property type="match status" value="1"/>
</dbReference>
<comment type="similarity">
    <text evidence="4 9">Belongs to the SurE nucleotidase family.</text>
</comment>
<dbReference type="AlphaFoldDB" id="A0A5C6VA35"/>
<name>A0A5C6VA35_9FLAO</name>
<gene>
    <name evidence="9 11" type="primary">surE</name>
    <name evidence="11" type="ORF">FRX97_04880</name>
</gene>
<evidence type="ECO:0000256" key="9">
    <source>
        <dbReference type="HAMAP-Rule" id="MF_00060"/>
    </source>
</evidence>
<feature type="binding site" evidence="9">
    <location>
        <position position="99"/>
    </location>
    <ligand>
        <name>a divalent metal cation</name>
        <dbReference type="ChEBI" id="CHEBI:60240"/>
    </ligand>
</feature>
<evidence type="ECO:0000256" key="2">
    <source>
        <dbReference type="ARBA" id="ARBA00001946"/>
    </source>
</evidence>
<dbReference type="GO" id="GO:0046872">
    <property type="term" value="F:metal ion binding"/>
    <property type="evidence" value="ECO:0007669"/>
    <property type="project" value="UniProtKB-UniRule"/>
</dbReference>
<dbReference type="Proteomes" id="UP000321168">
    <property type="component" value="Unassembled WGS sequence"/>
</dbReference>
<dbReference type="SUPFAM" id="SSF64167">
    <property type="entry name" value="SurE-like"/>
    <property type="match status" value="1"/>
</dbReference>
<dbReference type="RefSeq" id="WP_147013997.1">
    <property type="nucleotide sequence ID" value="NZ_VORB01000004.1"/>
</dbReference>
<dbReference type="OrthoDB" id="9780815at2"/>
<feature type="domain" description="Survival protein SurE-like phosphatase/nucleotidase" evidence="10">
    <location>
        <begin position="6"/>
        <end position="192"/>
    </location>
</feature>
<keyword evidence="5 9" id="KW-0963">Cytoplasm</keyword>
<feature type="binding site" evidence="9">
    <location>
        <position position="42"/>
    </location>
    <ligand>
        <name>a divalent metal cation</name>
        <dbReference type="ChEBI" id="CHEBI:60240"/>
    </ligand>
</feature>
<dbReference type="InterPro" id="IPR030048">
    <property type="entry name" value="SurE"/>
</dbReference>
<dbReference type="NCBIfam" id="NF001492">
    <property type="entry name" value="PRK00346.2-2"/>
    <property type="match status" value="1"/>
</dbReference>
<comment type="function">
    <text evidence="9">Nucleotidase that shows phosphatase activity on nucleoside 5'-monophosphates.</text>
</comment>
<comment type="cofactor">
    <cofactor evidence="9">
        <name>a divalent metal cation</name>
        <dbReference type="ChEBI" id="CHEBI:60240"/>
    </cofactor>
    <text evidence="9">Binds 1 divalent metal cation per subunit.</text>
</comment>
<dbReference type="HAMAP" id="MF_00060">
    <property type="entry name" value="SurE"/>
    <property type="match status" value="1"/>
</dbReference>
<dbReference type="EC" id="3.1.3.5" evidence="9"/>
<evidence type="ECO:0000313" key="11">
    <source>
        <dbReference type="EMBL" id="TXC81341.1"/>
    </source>
</evidence>
<dbReference type="EMBL" id="VORB01000004">
    <property type="protein sequence ID" value="TXC81341.1"/>
    <property type="molecule type" value="Genomic_DNA"/>
</dbReference>
<organism evidence="11 12">
    <name type="scientific">Luteibaculum oceani</name>
    <dbReference type="NCBI Taxonomy" id="1294296"/>
    <lineage>
        <taxon>Bacteria</taxon>
        <taxon>Pseudomonadati</taxon>
        <taxon>Bacteroidota</taxon>
        <taxon>Flavobacteriia</taxon>
        <taxon>Flavobacteriales</taxon>
        <taxon>Luteibaculaceae</taxon>
        <taxon>Luteibaculum</taxon>
    </lineage>
</organism>
<evidence type="ECO:0000259" key="10">
    <source>
        <dbReference type="Pfam" id="PF01975"/>
    </source>
</evidence>
<sequence>MARPLILVTNDDGIFAPGIKALISVAEELGDVYVVAPDKPQSGMGHAITVGNIVRLHPTDYYKKVKKAFMCSGTPVDCVKLAIAHVLPRKPDLILSGINHGANNSINVIYSGTMSAAVEGAMEGVPSLGFSHANYQYDLDFTGLGAYIKKLCENALKEDFPHKTCLNVNFPDVPASELKGIKICRQAEAHWSDSFEKRLDPSGKEYYWLTGVFEGKDKGTDTDIWALNNNYVSVVPTQFDLTAHHEISNLNTWNYEI</sequence>
<evidence type="ECO:0000256" key="4">
    <source>
        <dbReference type="ARBA" id="ARBA00011062"/>
    </source>
</evidence>